<dbReference type="CDD" id="cd04301">
    <property type="entry name" value="NAT_SF"/>
    <property type="match status" value="1"/>
</dbReference>
<dbReference type="Pfam" id="PF18014">
    <property type="entry name" value="Acetyltransf_18"/>
    <property type="match status" value="1"/>
</dbReference>
<gene>
    <name evidence="2" type="ORF">RZN69_04950</name>
</gene>
<dbReference type="AlphaFoldDB" id="A0AAQ3QSG8"/>
<sequence>MEEVSYRNATRDELDIAVSWAAAEGWNPGLDDADVFWETDPEGYVVAERDGEVIATGSIVSYGDFGFMGFFIVKQELRSQHIGTGFWQWRKEMLHKRLTPGAAIGMDGVFDMQPFYARGGFKFTHRNLRMEGVGRPSQPAGNLSELSMVPFDKVADLDKRCFGFDRERFLRKWIAPKHGLALGAFDGDHLQGYGVVRQCGRGYKIGPLFAETSETAESIFLALSDRAAGEPIFLDTPENNPAAMALARKYEMSEVFGCARMYAGPAPSLPWENIYGVTTFELG</sequence>
<dbReference type="PANTHER" id="PTHR47237">
    <property type="entry name" value="SLL0310 PROTEIN"/>
    <property type="match status" value="1"/>
</dbReference>
<dbReference type="Gene3D" id="3.40.630.30">
    <property type="match status" value="1"/>
</dbReference>
<evidence type="ECO:0000259" key="1">
    <source>
        <dbReference type="PROSITE" id="PS51186"/>
    </source>
</evidence>
<dbReference type="Proteomes" id="UP001304300">
    <property type="component" value="Chromosome"/>
</dbReference>
<dbReference type="GO" id="GO:0016747">
    <property type="term" value="F:acyltransferase activity, transferring groups other than amino-acyl groups"/>
    <property type="evidence" value="ECO:0007669"/>
    <property type="project" value="InterPro"/>
</dbReference>
<name>A0AAQ3QSG8_9BACT</name>
<evidence type="ECO:0000313" key="2">
    <source>
        <dbReference type="EMBL" id="WOO42428.1"/>
    </source>
</evidence>
<evidence type="ECO:0000313" key="3">
    <source>
        <dbReference type="Proteomes" id="UP001304300"/>
    </source>
</evidence>
<dbReference type="SUPFAM" id="SSF55729">
    <property type="entry name" value="Acyl-CoA N-acyltransferases (Nat)"/>
    <property type="match status" value="1"/>
</dbReference>
<dbReference type="EMBL" id="CP136920">
    <property type="protein sequence ID" value="WOO42428.1"/>
    <property type="molecule type" value="Genomic_DNA"/>
</dbReference>
<dbReference type="PROSITE" id="PS51186">
    <property type="entry name" value="GNAT"/>
    <property type="match status" value="1"/>
</dbReference>
<keyword evidence="3" id="KW-1185">Reference proteome</keyword>
<dbReference type="Pfam" id="PF00583">
    <property type="entry name" value="Acetyltransf_1"/>
    <property type="match status" value="1"/>
</dbReference>
<dbReference type="KEGG" id="puo:RZN69_04950"/>
<reference evidence="2 3" key="1">
    <citation type="submission" date="2023-10" db="EMBL/GenBank/DDBJ databases">
        <title>Rubellicoccus peritrichatus gen. nov., sp. nov., isolated from an algae of coral reef tank.</title>
        <authorList>
            <person name="Luo J."/>
        </authorList>
    </citation>
    <scope>NUCLEOTIDE SEQUENCE [LARGE SCALE GENOMIC DNA]</scope>
    <source>
        <strain evidence="2 3">CR14</strain>
    </source>
</reference>
<dbReference type="Gene3D" id="3.40.630.90">
    <property type="match status" value="1"/>
</dbReference>
<accession>A0AAQ3QSG8</accession>
<dbReference type="InterPro" id="IPR000182">
    <property type="entry name" value="GNAT_dom"/>
</dbReference>
<dbReference type="InterPro" id="IPR016181">
    <property type="entry name" value="Acyl_CoA_acyltransferase"/>
</dbReference>
<organism evidence="2 3">
    <name type="scientific">Rubellicoccus peritrichatus</name>
    <dbReference type="NCBI Taxonomy" id="3080537"/>
    <lineage>
        <taxon>Bacteria</taxon>
        <taxon>Pseudomonadati</taxon>
        <taxon>Verrucomicrobiota</taxon>
        <taxon>Opitutia</taxon>
        <taxon>Puniceicoccales</taxon>
        <taxon>Cerasicoccaceae</taxon>
        <taxon>Rubellicoccus</taxon>
    </lineage>
</organism>
<proteinExistence type="predicted"/>
<dbReference type="InterPro" id="IPR041496">
    <property type="entry name" value="YitH/HolE_GNAT"/>
</dbReference>
<protein>
    <recommendedName>
        <fullName evidence="1">N-acetyltransferase domain-containing protein</fullName>
    </recommendedName>
</protein>
<dbReference type="PANTHER" id="PTHR47237:SF1">
    <property type="entry name" value="SLL0310 PROTEIN"/>
    <property type="match status" value="1"/>
</dbReference>
<dbReference type="InterPro" id="IPR052729">
    <property type="entry name" value="Acyl/Acetyltrans_Enzymes"/>
</dbReference>
<feature type="domain" description="N-acetyltransferase" evidence="1">
    <location>
        <begin position="4"/>
        <end position="187"/>
    </location>
</feature>